<reference evidence="2 3" key="1">
    <citation type="journal article" date="2023" name="Genes (Basel)">
        <title>Chromosome-Level Genome Assembly and Circadian Gene Repertoire of the Patagonia Blennie Eleginops maclovinus-The Closest Ancestral Proxy of Antarctic Cryonotothenioids.</title>
        <authorList>
            <person name="Cheng C.C."/>
            <person name="Rivera-Colon A.G."/>
            <person name="Minhas B.F."/>
            <person name="Wilson L."/>
            <person name="Rayamajhi N."/>
            <person name="Vargas-Chacoff L."/>
            <person name="Catchen J.M."/>
        </authorList>
    </citation>
    <scope>NUCLEOTIDE SEQUENCE [LARGE SCALE GENOMIC DNA]</scope>
    <source>
        <strain evidence="2">JMC-PN-2008</strain>
    </source>
</reference>
<sequence>MKLLESNRKLDQSSKKKAKQLERERRENDLLRQTVEEKQRIVEDMIKTAKDKKDEQIETLKTARNSEERKNKEYEEEISRRLVEAERENMRLKQVIMGKDRTITSLSERCAANDDVTEVAKQKDELENKALQERVKEPKQQTAAFKKNWNK</sequence>
<accession>A0AAN7XFV4</accession>
<dbReference type="AlphaFoldDB" id="A0AAN7XFV4"/>
<evidence type="ECO:0000256" key="1">
    <source>
        <dbReference type="SAM" id="MobiDB-lite"/>
    </source>
</evidence>
<name>A0AAN7XFV4_ELEMC</name>
<dbReference type="Proteomes" id="UP001346869">
    <property type="component" value="Unassembled WGS sequence"/>
</dbReference>
<feature type="compositionally biased region" description="Basic and acidic residues" evidence="1">
    <location>
        <begin position="64"/>
        <end position="73"/>
    </location>
</feature>
<evidence type="ECO:0000313" key="2">
    <source>
        <dbReference type="EMBL" id="KAK5861335.1"/>
    </source>
</evidence>
<reference evidence="2 3" key="2">
    <citation type="journal article" date="2023" name="Mol. Biol. Evol.">
        <title>Genomics of Secondarily Temperate Adaptation in the Only Non-Antarctic Icefish.</title>
        <authorList>
            <person name="Rivera-Colon A.G."/>
            <person name="Rayamajhi N."/>
            <person name="Minhas B.F."/>
            <person name="Madrigal G."/>
            <person name="Bilyk K.T."/>
            <person name="Yoon V."/>
            <person name="Hune M."/>
            <person name="Gregory S."/>
            <person name="Cheng C.H.C."/>
            <person name="Catchen J.M."/>
        </authorList>
    </citation>
    <scope>NUCLEOTIDE SEQUENCE [LARGE SCALE GENOMIC DNA]</scope>
    <source>
        <strain evidence="2">JMC-PN-2008</strain>
    </source>
</reference>
<comment type="caution">
    <text evidence="2">The sequence shown here is derived from an EMBL/GenBank/DDBJ whole genome shotgun (WGS) entry which is preliminary data.</text>
</comment>
<organism evidence="2 3">
    <name type="scientific">Eleginops maclovinus</name>
    <name type="common">Patagonian blennie</name>
    <name type="synonym">Eleginus maclovinus</name>
    <dbReference type="NCBI Taxonomy" id="56733"/>
    <lineage>
        <taxon>Eukaryota</taxon>
        <taxon>Metazoa</taxon>
        <taxon>Chordata</taxon>
        <taxon>Craniata</taxon>
        <taxon>Vertebrata</taxon>
        <taxon>Euteleostomi</taxon>
        <taxon>Actinopterygii</taxon>
        <taxon>Neopterygii</taxon>
        <taxon>Teleostei</taxon>
        <taxon>Neoteleostei</taxon>
        <taxon>Acanthomorphata</taxon>
        <taxon>Eupercaria</taxon>
        <taxon>Perciformes</taxon>
        <taxon>Notothenioidei</taxon>
        <taxon>Eleginopidae</taxon>
        <taxon>Eleginops</taxon>
    </lineage>
</organism>
<feature type="region of interest" description="Disordered" evidence="1">
    <location>
        <begin position="1"/>
        <end position="31"/>
    </location>
</feature>
<feature type="region of interest" description="Disordered" evidence="1">
    <location>
        <begin position="52"/>
        <end position="73"/>
    </location>
</feature>
<proteinExistence type="predicted"/>
<evidence type="ECO:0000313" key="3">
    <source>
        <dbReference type="Proteomes" id="UP001346869"/>
    </source>
</evidence>
<gene>
    <name evidence="2" type="ORF">PBY51_022742</name>
</gene>
<keyword evidence="3" id="KW-1185">Reference proteome</keyword>
<dbReference type="EMBL" id="JAUZQC010000013">
    <property type="protein sequence ID" value="KAK5861335.1"/>
    <property type="molecule type" value="Genomic_DNA"/>
</dbReference>
<protein>
    <submittedName>
        <fullName evidence="2">Uncharacterized protein</fullName>
    </submittedName>
</protein>